<dbReference type="SUPFAM" id="SSF55144">
    <property type="entry name" value="LigT-like"/>
    <property type="match status" value="1"/>
</dbReference>
<gene>
    <name evidence="3" type="ORF">J2Z34_002410</name>
</gene>
<feature type="short sequence motif" description="HXTX 2" evidence="2">
    <location>
        <begin position="124"/>
        <end position="127"/>
    </location>
</feature>
<dbReference type="PANTHER" id="PTHR35561:SF1">
    <property type="entry name" value="RNA 2',3'-CYCLIC PHOSPHODIESTERASE"/>
    <property type="match status" value="1"/>
</dbReference>
<evidence type="ECO:0000256" key="2">
    <source>
        <dbReference type="HAMAP-Rule" id="MF_01940"/>
    </source>
</evidence>
<feature type="short sequence motif" description="HXTX 1" evidence="2">
    <location>
        <begin position="39"/>
        <end position="42"/>
    </location>
</feature>
<dbReference type="InterPro" id="IPR004175">
    <property type="entry name" value="RNA_CPDase"/>
</dbReference>
<feature type="active site" description="Proton donor" evidence="2">
    <location>
        <position position="39"/>
    </location>
</feature>
<evidence type="ECO:0000256" key="1">
    <source>
        <dbReference type="ARBA" id="ARBA00022801"/>
    </source>
</evidence>
<dbReference type="HAMAP" id="MF_01940">
    <property type="entry name" value="RNA_CPDase"/>
    <property type="match status" value="1"/>
</dbReference>
<dbReference type="PANTHER" id="PTHR35561">
    <property type="entry name" value="RNA 2',3'-CYCLIC PHOSPHODIESTERASE"/>
    <property type="match status" value="1"/>
</dbReference>
<dbReference type="Gene3D" id="3.90.1140.10">
    <property type="entry name" value="Cyclic phosphodiesterase"/>
    <property type="match status" value="1"/>
</dbReference>
<name>A0ABS4G5V6_9CLOT</name>
<evidence type="ECO:0000313" key="3">
    <source>
        <dbReference type="EMBL" id="MBP1919914.1"/>
    </source>
</evidence>
<dbReference type="GO" id="GO:0016874">
    <property type="term" value="F:ligase activity"/>
    <property type="evidence" value="ECO:0007669"/>
    <property type="project" value="UniProtKB-KW"/>
</dbReference>
<keyword evidence="3" id="KW-0436">Ligase</keyword>
<feature type="active site" description="Proton acceptor" evidence="2">
    <location>
        <position position="124"/>
    </location>
</feature>
<keyword evidence="1 2" id="KW-0378">Hydrolase</keyword>
<dbReference type="InterPro" id="IPR009097">
    <property type="entry name" value="Cyclic_Pdiesterase"/>
</dbReference>
<accession>A0ABS4G5V6</accession>
<organism evidence="3 4">
    <name type="scientific">Youngiibacter multivorans</name>
    <dbReference type="NCBI Taxonomy" id="937251"/>
    <lineage>
        <taxon>Bacteria</taxon>
        <taxon>Bacillati</taxon>
        <taxon>Bacillota</taxon>
        <taxon>Clostridia</taxon>
        <taxon>Eubacteriales</taxon>
        <taxon>Clostridiaceae</taxon>
        <taxon>Youngiibacter</taxon>
    </lineage>
</organism>
<comment type="catalytic activity">
    <reaction evidence="2">
        <text>a 3'-end 2',3'-cyclophospho-ribonucleotide-RNA + H2O = a 3'-end 2'-phospho-ribonucleotide-RNA + H(+)</text>
        <dbReference type="Rhea" id="RHEA:11828"/>
        <dbReference type="Rhea" id="RHEA-COMP:10464"/>
        <dbReference type="Rhea" id="RHEA-COMP:17353"/>
        <dbReference type="ChEBI" id="CHEBI:15377"/>
        <dbReference type="ChEBI" id="CHEBI:15378"/>
        <dbReference type="ChEBI" id="CHEBI:83064"/>
        <dbReference type="ChEBI" id="CHEBI:173113"/>
        <dbReference type="EC" id="3.1.4.58"/>
    </reaction>
</comment>
<keyword evidence="4" id="KW-1185">Reference proteome</keyword>
<comment type="caution">
    <text evidence="3">The sequence shown here is derived from an EMBL/GenBank/DDBJ whole genome shotgun (WGS) entry which is preliminary data.</text>
</comment>
<evidence type="ECO:0000313" key="4">
    <source>
        <dbReference type="Proteomes" id="UP001519271"/>
    </source>
</evidence>
<dbReference type="Proteomes" id="UP001519271">
    <property type="component" value="Unassembled WGS sequence"/>
</dbReference>
<dbReference type="EC" id="3.1.4.58" evidence="2"/>
<proteinExistence type="inferred from homology"/>
<sequence length="179" mass="20055">MRIFIGIDFGEGQKEAIMKVQGSLRNIAQGRFTRAQNLHLTLNFLGEVDEAKLSDVFRAVDEVAAETKFFSLAIGRLGQFPSGRKKIIWLGMEGSKELYELYDRLSEKFGKIGFMKEERPYSPHLTLAREAKLEKPLDTVDVSPLSGIGMAEVTEITVFESTSRSGVLEYLPLHSAKLL</sequence>
<dbReference type="EMBL" id="JAGGKC010000021">
    <property type="protein sequence ID" value="MBP1919914.1"/>
    <property type="molecule type" value="Genomic_DNA"/>
</dbReference>
<dbReference type="Pfam" id="PF13563">
    <property type="entry name" value="2_5_RNA_ligase2"/>
    <property type="match status" value="1"/>
</dbReference>
<reference evidence="3 4" key="1">
    <citation type="submission" date="2021-03" db="EMBL/GenBank/DDBJ databases">
        <title>Genomic Encyclopedia of Type Strains, Phase IV (KMG-IV): sequencing the most valuable type-strain genomes for metagenomic binning, comparative biology and taxonomic classification.</title>
        <authorList>
            <person name="Goeker M."/>
        </authorList>
    </citation>
    <scope>NUCLEOTIDE SEQUENCE [LARGE SCALE GENOMIC DNA]</scope>
    <source>
        <strain evidence="3 4">DSM 6139</strain>
    </source>
</reference>
<comment type="function">
    <text evidence="2">Hydrolyzes RNA 2',3'-cyclic phosphodiester to an RNA 2'-phosphomonoester.</text>
</comment>
<dbReference type="NCBIfam" id="TIGR02258">
    <property type="entry name" value="2_5_ligase"/>
    <property type="match status" value="1"/>
</dbReference>
<protein>
    <recommendedName>
        <fullName evidence="2">RNA 2',3'-cyclic phosphodiesterase</fullName>
        <shortName evidence="2">RNA 2',3'-CPDase</shortName>
        <ecNumber evidence="2">3.1.4.58</ecNumber>
    </recommendedName>
</protein>
<dbReference type="RefSeq" id="WP_209460099.1">
    <property type="nucleotide sequence ID" value="NZ_JAGGKC010000021.1"/>
</dbReference>
<comment type="similarity">
    <text evidence="2">Belongs to the 2H phosphoesterase superfamily. ThpR family.</text>
</comment>